<sequence length="635" mass="68846">MRIDLPNRSTRGKRQSNVEEDELEADASFWQQDFFADEHFDDDYVSEAEQEDVFDSDFNDTEDDNDDEDGDDGEEKQKRKALRPPGYVAPKAKPKSITSSSGDSLSRKADRMALVSAAAAATAAAAAQYRRKASERRDGSGQEAEAEDEDDEDGDEGEEAEDNGDEEEEGEEDDAMTVVRHLDNEDEEEDEEGDEERDVDGGGEDDDGGDGDGDDDDEGDEEESDEGEGDEDDEHGRPRKKLKVLHPRLRGKGKTTESKALTTPSSSAALAMAGAHHKGASPNDGRMKRRGVQMGASESETKSPGLTTNRSRKRLAAAAAAAAIAAADTPRLRRSTVFRSEESQKVREKLQQQQKKRSWNAPSASWRPLSQEELLIEAARTEVENAISLQHLLALEEETKRQASIGKKLYDGPKIRIRSFRVGGGTGGGGGEKVGGTNGEEVEELTTLEVVNMPYLPDWLVPKESRLTAAAIASSNGNLLDPKRPNPSGAFLTNSVSKGPENTAVPPEIVRRRQLRGAPLVKAGQANSTTSLKTEEVPEPEKKVKPGWSPLGLPETRSVVSVKNPSDSGSECGFQGSLQQEPMSYGMMALVVNLYESLKGSLPPQRPTCAGDLLTSHSVNNAPCFHRASSQAKLD</sequence>
<accession>A0A7S0V448</accession>
<feature type="compositionally biased region" description="Acidic residues" evidence="1">
    <location>
        <begin position="40"/>
        <end position="74"/>
    </location>
</feature>
<dbReference type="PANTHER" id="PTHR13275:SF4">
    <property type="entry name" value="VACUOLAR PROTEIN SORTING-ASSOCIATED PROTEIN 72 HOMOLOG"/>
    <property type="match status" value="1"/>
</dbReference>
<feature type="region of interest" description="Disordered" evidence="1">
    <location>
        <begin position="324"/>
        <end position="364"/>
    </location>
</feature>
<feature type="compositionally biased region" description="Low complexity" evidence="1">
    <location>
        <begin position="117"/>
        <end position="127"/>
    </location>
</feature>
<feature type="region of interest" description="Disordered" evidence="1">
    <location>
        <begin position="1"/>
        <end position="25"/>
    </location>
</feature>
<evidence type="ECO:0000313" key="3">
    <source>
        <dbReference type="EMBL" id="CAD8774774.1"/>
    </source>
</evidence>
<dbReference type="AlphaFoldDB" id="A0A7S0V448"/>
<evidence type="ECO:0000256" key="1">
    <source>
        <dbReference type="SAM" id="MobiDB-lite"/>
    </source>
</evidence>
<feature type="compositionally biased region" description="Acidic residues" evidence="1">
    <location>
        <begin position="144"/>
        <end position="175"/>
    </location>
</feature>
<feature type="compositionally biased region" description="Low complexity" evidence="1">
    <location>
        <begin position="258"/>
        <end position="271"/>
    </location>
</feature>
<feature type="compositionally biased region" description="Polar residues" evidence="1">
    <location>
        <begin position="296"/>
        <end position="309"/>
    </location>
</feature>
<feature type="domain" description="Vps72/YL1 N-terminal" evidence="2">
    <location>
        <begin position="6"/>
        <end position="134"/>
    </location>
</feature>
<feature type="compositionally biased region" description="Basic residues" evidence="1">
    <location>
        <begin position="237"/>
        <end position="253"/>
    </location>
</feature>
<feature type="region of interest" description="Disordered" evidence="1">
    <location>
        <begin position="478"/>
        <end position="504"/>
    </location>
</feature>
<proteinExistence type="predicted"/>
<evidence type="ECO:0000259" key="2">
    <source>
        <dbReference type="Pfam" id="PF05764"/>
    </source>
</evidence>
<name>A0A7S0V448_9CHLO</name>
<organism evidence="3">
    <name type="scientific">Polytomella parva</name>
    <dbReference type="NCBI Taxonomy" id="51329"/>
    <lineage>
        <taxon>Eukaryota</taxon>
        <taxon>Viridiplantae</taxon>
        <taxon>Chlorophyta</taxon>
        <taxon>core chlorophytes</taxon>
        <taxon>Chlorophyceae</taxon>
        <taxon>CS clade</taxon>
        <taxon>Chlamydomonadales</taxon>
        <taxon>Chlamydomonadaceae</taxon>
        <taxon>Polytomella</taxon>
    </lineage>
</organism>
<feature type="compositionally biased region" description="Basic and acidic residues" evidence="1">
    <location>
        <begin position="339"/>
        <end position="350"/>
    </location>
</feature>
<feature type="region of interest" description="Disordered" evidence="1">
    <location>
        <begin position="522"/>
        <end position="552"/>
    </location>
</feature>
<protein>
    <recommendedName>
        <fullName evidence="2">Vps72/YL1 N-terminal domain-containing protein</fullName>
    </recommendedName>
</protein>
<gene>
    <name evidence="3" type="ORF">PPAR00522_LOCUS11181</name>
</gene>
<reference evidence="3" key="1">
    <citation type="submission" date="2021-01" db="EMBL/GenBank/DDBJ databases">
        <authorList>
            <person name="Corre E."/>
            <person name="Pelletier E."/>
            <person name="Niang G."/>
            <person name="Scheremetjew M."/>
            <person name="Finn R."/>
            <person name="Kale V."/>
            <person name="Holt S."/>
            <person name="Cochrane G."/>
            <person name="Meng A."/>
            <person name="Brown T."/>
            <person name="Cohen L."/>
        </authorList>
    </citation>
    <scope>NUCLEOTIDE SEQUENCE</scope>
    <source>
        <strain evidence="3">SAG 63-3</strain>
    </source>
</reference>
<dbReference type="EMBL" id="HBFM01017391">
    <property type="protein sequence ID" value="CAD8774774.1"/>
    <property type="molecule type" value="Transcribed_RNA"/>
</dbReference>
<feature type="compositionally biased region" description="Basic and acidic residues" evidence="1">
    <location>
        <begin position="533"/>
        <end position="544"/>
    </location>
</feature>
<dbReference type="GO" id="GO:0005634">
    <property type="term" value="C:nucleus"/>
    <property type="evidence" value="ECO:0007669"/>
    <property type="project" value="TreeGrafter"/>
</dbReference>
<dbReference type="Pfam" id="PF05764">
    <property type="entry name" value="YL1"/>
    <property type="match status" value="2"/>
</dbReference>
<feature type="compositionally biased region" description="Acidic residues" evidence="1">
    <location>
        <begin position="184"/>
        <end position="233"/>
    </location>
</feature>
<dbReference type="InterPro" id="IPR046757">
    <property type="entry name" value="YL1_N"/>
</dbReference>
<feature type="domain" description="Vps72/YL1 N-terminal" evidence="2">
    <location>
        <begin position="161"/>
        <end position="419"/>
    </location>
</feature>
<dbReference type="PANTHER" id="PTHR13275">
    <property type="entry name" value="YL-1 PROTEIN TRANSCRIPTION FACTOR-LIKE 1"/>
    <property type="match status" value="1"/>
</dbReference>
<feature type="region of interest" description="Disordered" evidence="1">
    <location>
        <begin position="40"/>
        <end position="310"/>
    </location>
</feature>